<organism evidence="1 2">
    <name type="scientific">Canavalia gladiata</name>
    <name type="common">Sword bean</name>
    <name type="synonym">Dolichos gladiatus</name>
    <dbReference type="NCBI Taxonomy" id="3824"/>
    <lineage>
        <taxon>Eukaryota</taxon>
        <taxon>Viridiplantae</taxon>
        <taxon>Streptophyta</taxon>
        <taxon>Embryophyta</taxon>
        <taxon>Tracheophyta</taxon>
        <taxon>Spermatophyta</taxon>
        <taxon>Magnoliopsida</taxon>
        <taxon>eudicotyledons</taxon>
        <taxon>Gunneridae</taxon>
        <taxon>Pentapetalae</taxon>
        <taxon>rosids</taxon>
        <taxon>fabids</taxon>
        <taxon>Fabales</taxon>
        <taxon>Fabaceae</taxon>
        <taxon>Papilionoideae</taxon>
        <taxon>50 kb inversion clade</taxon>
        <taxon>NPAAA clade</taxon>
        <taxon>indigoferoid/millettioid clade</taxon>
        <taxon>Phaseoleae</taxon>
        <taxon>Canavalia</taxon>
    </lineage>
</organism>
<reference evidence="1 2" key="1">
    <citation type="submission" date="2024-01" db="EMBL/GenBank/DDBJ databases">
        <title>The genomes of 5 underutilized Papilionoideae crops provide insights into root nodulation and disease resistanc.</title>
        <authorList>
            <person name="Jiang F."/>
        </authorList>
    </citation>
    <scope>NUCLEOTIDE SEQUENCE [LARGE SCALE GENOMIC DNA]</scope>
    <source>
        <strain evidence="1">LVBAO_FW01</strain>
        <tissue evidence="1">Leaves</tissue>
    </source>
</reference>
<evidence type="ECO:0000313" key="1">
    <source>
        <dbReference type="EMBL" id="KAK7337733.1"/>
    </source>
</evidence>
<dbReference type="EMBL" id="JAYMYQ010000004">
    <property type="protein sequence ID" value="KAK7337733.1"/>
    <property type="molecule type" value="Genomic_DNA"/>
</dbReference>
<sequence>MRKASGLKFEQNLVPFPTVYKVIRLYFFVTPLEKQLTRYLFQSPIACAINGYCPYESFKFRFPLINIFISLHANLCDQVHGDRNSRAHDLFREKETLKAVCSERKTQNKTRRMLRKRSKVAPVLTEQTFAFSAFHNPSSCYQHCWL</sequence>
<accession>A0AAN9LQK0</accession>
<gene>
    <name evidence="1" type="ORF">VNO77_18319</name>
</gene>
<name>A0AAN9LQK0_CANGL</name>
<keyword evidence="2" id="KW-1185">Reference proteome</keyword>
<proteinExistence type="predicted"/>
<evidence type="ECO:0000313" key="2">
    <source>
        <dbReference type="Proteomes" id="UP001367508"/>
    </source>
</evidence>
<comment type="caution">
    <text evidence="1">The sequence shown here is derived from an EMBL/GenBank/DDBJ whole genome shotgun (WGS) entry which is preliminary data.</text>
</comment>
<protein>
    <submittedName>
        <fullName evidence="1">Uncharacterized protein</fullName>
    </submittedName>
</protein>
<dbReference type="Proteomes" id="UP001367508">
    <property type="component" value="Unassembled WGS sequence"/>
</dbReference>
<dbReference type="AlphaFoldDB" id="A0AAN9LQK0"/>